<dbReference type="InterPro" id="IPR000086">
    <property type="entry name" value="NUDIX_hydrolase_dom"/>
</dbReference>
<comment type="caution">
    <text evidence="2">The sequence shown here is derived from an EMBL/GenBank/DDBJ whole genome shotgun (WGS) entry which is preliminary data.</text>
</comment>
<dbReference type="PROSITE" id="PS51462">
    <property type="entry name" value="NUDIX"/>
    <property type="match status" value="1"/>
</dbReference>
<dbReference type="Pfam" id="PF00293">
    <property type="entry name" value="NUDIX"/>
    <property type="match status" value="1"/>
</dbReference>
<organism evidence="2 3">
    <name type="scientific">Novosphingobium panipatense</name>
    <dbReference type="NCBI Taxonomy" id="428991"/>
    <lineage>
        <taxon>Bacteria</taxon>
        <taxon>Pseudomonadati</taxon>
        <taxon>Pseudomonadota</taxon>
        <taxon>Alphaproteobacteria</taxon>
        <taxon>Sphingomonadales</taxon>
        <taxon>Sphingomonadaceae</taxon>
        <taxon>Novosphingobium</taxon>
    </lineage>
</organism>
<dbReference type="SUPFAM" id="SSF55811">
    <property type="entry name" value="Nudix"/>
    <property type="match status" value="1"/>
</dbReference>
<feature type="domain" description="Nudix hydrolase" evidence="1">
    <location>
        <begin position="2"/>
        <end position="139"/>
    </location>
</feature>
<name>A0ABY1Q4I6_9SPHN</name>
<reference evidence="2 3" key="1">
    <citation type="submission" date="2017-05" db="EMBL/GenBank/DDBJ databases">
        <authorList>
            <person name="Varghese N."/>
            <person name="Submissions S."/>
        </authorList>
    </citation>
    <scope>NUCLEOTIDE SEQUENCE [LARGE SCALE GENOMIC DNA]</scope>
    <source>
        <strain evidence="2 3">SM16</strain>
    </source>
</reference>
<evidence type="ECO:0000313" key="2">
    <source>
        <dbReference type="EMBL" id="SMP58495.1"/>
    </source>
</evidence>
<evidence type="ECO:0000313" key="3">
    <source>
        <dbReference type="Proteomes" id="UP001157910"/>
    </source>
</evidence>
<protein>
    <submittedName>
        <fullName evidence="2">NUDIX domain-containing protein</fullName>
    </submittedName>
</protein>
<proteinExistence type="predicted"/>
<keyword evidence="3" id="KW-1185">Reference proteome</keyword>
<dbReference type="RefSeq" id="WP_283405454.1">
    <property type="nucleotide sequence ID" value="NZ_FXUI01000002.1"/>
</dbReference>
<dbReference type="InterPro" id="IPR015797">
    <property type="entry name" value="NUDIX_hydrolase-like_dom_sf"/>
</dbReference>
<dbReference type="EMBL" id="FXUI01000002">
    <property type="protein sequence ID" value="SMP58495.1"/>
    <property type="molecule type" value="Genomic_DNA"/>
</dbReference>
<evidence type="ECO:0000259" key="1">
    <source>
        <dbReference type="PROSITE" id="PS51462"/>
    </source>
</evidence>
<sequence>MKYQNPTPVAVQMQAAWTPDHERGLIVIKRPDTGGWAFPAGYVETDLDDSAESAAAREFAEETGWRLAPGALFHSTIIPSGHILLFVRSTNNFQLNRRMIDAWRPTSEALELRVALSPEDLCFPAHAEAMRLWFDNRHW</sequence>
<dbReference type="Gene3D" id="3.90.79.10">
    <property type="entry name" value="Nucleoside Triphosphate Pyrophosphohydrolase"/>
    <property type="match status" value="1"/>
</dbReference>
<gene>
    <name evidence="2" type="ORF">SAMN06296065_102483</name>
</gene>
<dbReference type="Proteomes" id="UP001157910">
    <property type="component" value="Unassembled WGS sequence"/>
</dbReference>
<accession>A0ABY1Q4I6</accession>